<reference evidence="2" key="2">
    <citation type="journal article" date="2015" name="Fish Shellfish Immunol.">
        <title>Early steps in the European eel (Anguilla anguilla)-Vibrio vulnificus interaction in the gills: Role of the RtxA13 toxin.</title>
        <authorList>
            <person name="Callol A."/>
            <person name="Pajuelo D."/>
            <person name="Ebbesson L."/>
            <person name="Teles M."/>
            <person name="MacKenzie S."/>
            <person name="Amaro C."/>
        </authorList>
    </citation>
    <scope>NUCLEOTIDE SEQUENCE</scope>
</reference>
<organism evidence="2">
    <name type="scientific">Anguilla anguilla</name>
    <name type="common">European freshwater eel</name>
    <name type="synonym">Muraena anguilla</name>
    <dbReference type="NCBI Taxonomy" id="7936"/>
    <lineage>
        <taxon>Eukaryota</taxon>
        <taxon>Metazoa</taxon>
        <taxon>Chordata</taxon>
        <taxon>Craniata</taxon>
        <taxon>Vertebrata</taxon>
        <taxon>Euteleostomi</taxon>
        <taxon>Actinopterygii</taxon>
        <taxon>Neopterygii</taxon>
        <taxon>Teleostei</taxon>
        <taxon>Anguilliformes</taxon>
        <taxon>Anguillidae</taxon>
        <taxon>Anguilla</taxon>
    </lineage>
</organism>
<name>A0A0E9TI61_ANGAN</name>
<dbReference type="AlphaFoldDB" id="A0A0E9TI61"/>
<reference evidence="2" key="1">
    <citation type="submission" date="2014-11" db="EMBL/GenBank/DDBJ databases">
        <authorList>
            <person name="Amaro Gonzalez C."/>
        </authorList>
    </citation>
    <scope>NUCLEOTIDE SEQUENCE</scope>
</reference>
<sequence length="35" mass="3849">MSILHVILSLTSEVHCTPIPCASSKLKMSLHRDTV</sequence>
<evidence type="ECO:0000256" key="1">
    <source>
        <dbReference type="SAM" id="SignalP"/>
    </source>
</evidence>
<feature type="signal peptide" evidence="1">
    <location>
        <begin position="1"/>
        <end position="16"/>
    </location>
</feature>
<proteinExistence type="predicted"/>
<evidence type="ECO:0000313" key="2">
    <source>
        <dbReference type="EMBL" id="JAH53251.1"/>
    </source>
</evidence>
<dbReference type="EMBL" id="GBXM01055326">
    <property type="protein sequence ID" value="JAH53251.1"/>
    <property type="molecule type" value="Transcribed_RNA"/>
</dbReference>
<keyword evidence="1" id="KW-0732">Signal</keyword>
<protein>
    <submittedName>
        <fullName evidence="2">Uncharacterized protein</fullName>
    </submittedName>
</protein>
<feature type="chain" id="PRO_5002432873" evidence="1">
    <location>
        <begin position="17"/>
        <end position="35"/>
    </location>
</feature>
<accession>A0A0E9TI61</accession>